<evidence type="ECO:0000259" key="2">
    <source>
        <dbReference type="PROSITE" id="PS50883"/>
    </source>
</evidence>
<gene>
    <name evidence="4" type="ORF">ON753_19340</name>
</gene>
<dbReference type="InterPro" id="IPR000160">
    <property type="entry name" value="GGDEF_dom"/>
</dbReference>
<evidence type="ECO:0000256" key="1">
    <source>
        <dbReference type="SAM" id="MobiDB-lite"/>
    </source>
</evidence>
<dbReference type="RefSeq" id="WP_265964554.1">
    <property type="nucleotide sequence ID" value="NZ_JAPEVI010000003.1"/>
</dbReference>
<organism evidence="4 5">
    <name type="scientific">Roseibium salinum</name>
    <dbReference type="NCBI Taxonomy" id="1604349"/>
    <lineage>
        <taxon>Bacteria</taxon>
        <taxon>Pseudomonadati</taxon>
        <taxon>Pseudomonadota</taxon>
        <taxon>Alphaproteobacteria</taxon>
        <taxon>Hyphomicrobiales</taxon>
        <taxon>Stappiaceae</taxon>
        <taxon>Roseibium</taxon>
    </lineage>
</organism>
<dbReference type="PROSITE" id="PS50887">
    <property type="entry name" value="GGDEF"/>
    <property type="match status" value="1"/>
</dbReference>
<dbReference type="PANTHER" id="PTHR44757">
    <property type="entry name" value="DIGUANYLATE CYCLASE DGCP"/>
    <property type="match status" value="1"/>
</dbReference>
<dbReference type="Gene3D" id="3.20.20.450">
    <property type="entry name" value="EAL domain"/>
    <property type="match status" value="1"/>
</dbReference>
<accession>A0ABT3R5Q6</accession>
<dbReference type="SMART" id="SM00267">
    <property type="entry name" value="GGDEF"/>
    <property type="match status" value="1"/>
</dbReference>
<dbReference type="SMART" id="SM00052">
    <property type="entry name" value="EAL"/>
    <property type="match status" value="1"/>
</dbReference>
<keyword evidence="5" id="KW-1185">Reference proteome</keyword>
<dbReference type="PROSITE" id="PS50883">
    <property type="entry name" value="EAL"/>
    <property type="match status" value="1"/>
</dbReference>
<evidence type="ECO:0000259" key="3">
    <source>
        <dbReference type="PROSITE" id="PS50887"/>
    </source>
</evidence>
<evidence type="ECO:0000313" key="5">
    <source>
        <dbReference type="Proteomes" id="UP001300261"/>
    </source>
</evidence>
<name>A0ABT3R5Q6_9HYPH</name>
<proteinExistence type="predicted"/>
<comment type="caution">
    <text evidence="4">The sequence shown here is derived from an EMBL/GenBank/DDBJ whole genome shotgun (WGS) entry which is preliminary data.</text>
</comment>
<dbReference type="PANTHER" id="PTHR44757:SF2">
    <property type="entry name" value="BIOFILM ARCHITECTURE MAINTENANCE PROTEIN MBAA"/>
    <property type="match status" value="1"/>
</dbReference>
<reference evidence="4 5" key="1">
    <citation type="journal article" date="2016" name="Int. J. Syst. Evol. Microbiol.">
        <title>Labrenzia salina sp. nov., isolated from the rhizosphere of the halophyte Arthrocnemum macrostachyum.</title>
        <authorList>
            <person name="Camacho M."/>
            <person name="Redondo-Gomez S."/>
            <person name="Rodriguez-Llorente I."/>
            <person name="Rohde M."/>
            <person name="Sproer C."/>
            <person name="Schumann P."/>
            <person name="Klenk H.P."/>
            <person name="Montero-Calasanz M.D.C."/>
        </authorList>
    </citation>
    <scope>NUCLEOTIDE SEQUENCE [LARGE SCALE GENOMIC DNA]</scope>
    <source>
        <strain evidence="4 5">DSM 29163</strain>
    </source>
</reference>
<dbReference type="InterPro" id="IPR043128">
    <property type="entry name" value="Rev_trsase/Diguanyl_cyclase"/>
</dbReference>
<dbReference type="InterPro" id="IPR029787">
    <property type="entry name" value="Nucleotide_cyclase"/>
</dbReference>
<feature type="domain" description="GGDEF" evidence="3">
    <location>
        <begin position="303"/>
        <end position="440"/>
    </location>
</feature>
<dbReference type="EMBL" id="JAPEVI010000003">
    <property type="protein sequence ID" value="MCX2724498.1"/>
    <property type="molecule type" value="Genomic_DNA"/>
</dbReference>
<feature type="region of interest" description="Disordered" evidence="1">
    <location>
        <begin position="681"/>
        <end position="700"/>
    </location>
</feature>
<dbReference type="NCBIfam" id="TIGR00254">
    <property type="entry name" value="GGDEF"/>
    <property type="match status" value="1"/>
</dbReference>
<dbReference type="CDD" id="cd01948">
    <property type="entry name" value="EAL"/>
    <property type="match status" value="1"/>
</dbReference>
<dbReference type="InterPro" id="IPR001633">
    <property type="entry name" value="EAL_dom"/>
</dbReference>
<dbReference type="Gene3D" id="3.30.70.270">
    <property type="match status" value="1"/>
</dbReference>
<dbReference type="InterPro" id="IPR052155">
    <property type="entry name" value="Biofilm_reg_signaling"/>
</dbReference>
<dbReference type="SUPFAM" id="SSF55073">
    <property type="entry name" value="Nucleotide cyclase"/>
    <property type="match status" value="1"/>
</dbReference>
<evidence type="ECO:0000313" key="4">
    <source>
        <dbReference type="EMBL" id="MCX2724498.1"/>
    </source>
</evidence>
<dbReference type="Pfam" id="PF00563">
    <property type="entry name" value="EAL"/>
    <property type="match status" value="1"/>
</dbReference>
<protein>
    <submittedName>
        <fullName evidence="4">GGDEF and EAL domain-containing protein</fullName>
    </submittedName>
</protein>
<dbReference type="Pfam" id="PF00990">
    <property type="entry name" value="GGDEF"/>
    <property type="match status" value="1"/>
</dbReference>
<dbReference type="CDD" id="cd01949">
    <property type="entry name" value="GGDEF"/>
    <property type="match status" value="1"/>
</dbReference>
<sequence>MQVSHRFVGGRGKRSGRTKNNTISVFHISLLEVLPHAAAYVAQDGRILALNKHMKAACDTAGVSDSPRGLGELLSAAGWKRCEPVLSAAFSGVPAEVRGRITFRSGAPFCRHVMCTSLPLAGDLQAVLVQFDMAETVPATGAGPSRRAPPKRPALPAELLEHFPDDIVIFDGCESAEEKAVMLLELIGSDREAGFLIEAIAGLEGDAPQTLYLPEGSGLETAGYAAVRQMCEIRLVPTPSLQEAENGGRPAMAIIRHNVDCPHEVAENRRLAYLDPLTGLENRRAFTKVLERELKRLAADTETGLAVFYIDLDEFKKVNDLGGHDAGDDMLLRVAACLRLTLGEFGTAARIGGDEFAGMLPAANKEAALDVAERILDGFDRIRLEVGERVFTIGGSVGIAFVEGAMPLKQLDASVLLGLADRACLRGKRFGGQSVQLHAVQSNDCAEGGEVAALPEPGSFRGNELTLYTMPIMCLKKNRICGSEVLLRLQGERAHELSSRAWISAAERSGFIAQVDAWTLDKVLDAADKNPSRVTLTMNVSAESARDPLFRDGLSQRLSVNPLLAAKLCLEIAEKDFLREPATVESFFKFVSGLGCQTAIDDFAGHWPVLSRLTGLRVEWLKLDPGLTQQVADEPAKAAILNGLVRAAHELGIKVVAKHVESAEEADLLRELDIEAAQGFHFGRPEPWPDAGAPFGRPVK</sequence>
<dbReference type="SUPFAM" id="SSF141868">
    <property type="entry name" value="EAL domain-like"/>
    <property type="match status" value="1"/>
</dbReference>
<dbReference type="InterPro" id="IPR035919">
    <property type="entry name" value="EAL_sf"/>
</dbReference>
<feature type="domain" description="EAL" evidence="2">
    <location>
        <begin position="447"/>
        <end position="699"/>
    </location>
</feature>
<dbReference type="Proteomes" id="UP001300261">
    <property type="component" value="Unassembled WGS sequence"/>
</dbReference>